<dbReference type="CDD" id="cd17546">
    <property type="entry name" value="REC_hyHK_CKI1_RcsC-like"/>
    <property type="match status" value="1"/>
</dbReference>
<dbReference type="Pfam" id="PF00512">
    <property type="entry name" value="HisKA"/>
    <property type="match status" value="1"/>
</dbReference>
<dbReference type="Pfam" id="PF00072">
    <property type="entry name" value="Response_reg"/>
    <property type="match status" value="1"/>
</dbReference>
<evidence type="ECO:0000256" key="3">
    <source>
        <dbReference type="ARBA" id="ARBA00022553"/>
    </source>
</evidence>
<dbReference type="SUPFAM" id="SSF47384">
    <property type="entry name" value="Homodimeric domain of signal transducing histidine kinase"/>
    <property type="match status" value="1"/>
</dbReference>
<dbReference type="InterPro" id="IPR003594">
    <property type="entry name" value="HATPase_dom"/>
</dbReference>
<dbReference type="SUPFAM" id="SSF55874">
    <property type="entry name" value="ATPase domain of HSP90 chaperone/DNA topoisomerase II/histidine kinase"/>
    <property type="match status" value="1"/>
</dbReference>
<dbReference type="Proteomes" id="UP000672097">
    <property type="component" value="Unassembled WGS sequence"/>
</dbReference>
<evidence type="ECO:0000256" key="1">
    <source>
        <dbReference type="ARBA" id="ARBA00000085"/>
    </source>
</evidence>
<dbReference type="PRINTS" id="PR00344">
    <property type="entry name" value="BCTRLSENSOR"/>
</dbReference>
<dbReference type="PANTHER" id="PTHR45339">
    <property type="entry name" value="HYBRID SIGNAL TRANSDUCTION HISTIDINE KINASE J"/>
    <property type="match status" value="1"/>
</dbReference>
<evidence type="ECO:0000256" key="5">
    <source>
        <dbReference type="PROSITE-ProRule" id="PRU00169"/>
    </source>
</evidence>
<feature type="modified residue" description="4-aspartylphosphate" evidence="5">
    <location>
        <position position="524"/>
    </location>
</feature>
<dbReference type="PROSITE" id="PS50110">
    <property type="entry name" value="RESPONSE_REGULATORY"/>
    <property type="match status" value="1"/>
</dbReference>
<dbReference type="SMART" id="SM00448">
    <property type="entry name" value="REC"/>
    <property type="match status" value="1"/>
</dbReference>
<reference evidence="9 10" key="1">
    <citation type="submission" date="2021-04" db="EMBL/GenBank/DDBJ databases">
        <title>The genome sequence of type strain Ideonella paludis KCTC 32238.</title>
        <authorList>
            <person name="Liu Y."/>
        </authorList>
    </citation>
    <scope>NUCLEOTIDE SEQUENCE [LARGE SCALE GENOMIC DNA]</scope>
    <source>
        <strain evidence="9 10">KCTC 32238</strain>
    </source>
</reference>
<evidence type="ECO:0000259" key="7">
    <source>
        <dbReference type="PROSITE" id="PS50109"/>
    </source>
</evidence>
<protein>
    <recommendedName>
        <fullName evidence="2">histidine kinase</fullName>
        <ecNumber evidence="2">2.7.13.3</ecNumber>
    </recommendedName>
</protein>
<name>A0ABS5DY99_9BURK</name>
<evidence type="ECO:0000313" key="10">
    <source>
        <dbReference type="Proteomes" id="UP000672097"/>
    </source>
</evidence>
<dbReference type="SUPFAM" id="SSF52172">
    <property type="entry name" value="CheY-like"/>
    <property type="match status" value="1"/>
</dbReference>
<dbReference type="InterPro" id="IPR036097">
    <property type="entry name" value="HisK_dim/P_sf"/>
</dbReference>
<dbReference type="EMBL" id="JAGQDG010000004">
    <property type="protein sequence ID" value="MBQ0936125.1"/>
    <property type="molecule type" value="Genomic_DNA"/>
</dbReference>
<dbReference type="PANTHER" id="PTHR45339:SF1">
    <property type="entry name" value="HYBRID SIGNAL TRANSDUCTION HISTIDINE KINASE J"/>
    <property type="match status" value="1"/>
</dbReference>
<dbReference type="InterPro" id="IPR001789">
    <property type="entry name" value="Sig_transdc_resp-reg_receiver"/>
</dbReference>
<dbReference type="Gene3D" id="3.40.50.2300">
    <property type="match status" value="1"/>
</dbReference>
<keyword evidence="6" id="KW-1133">Transmembrane helix</keyword>
<gene>
    <name evidence="9" type="ORF">KAK11_12370</name>
</gene>
<dbReference type="CDD" id="cd16922">
    <property type="entry name" value="HATPase_EvgS-ArcB-TorS-like"/>
    <property type="match status" value="1"/>
</dbReference>
<dbReference type="RefSeq" id="WP_210809437.1">
    <property type="nucleotide sequence ID" value="NZ_JAGQDG010000004.1"/>
</dbReference>
<dbReference type="Gene3D" id="3.30.565.10">
    <property type="entry name" value="Histidine kinase-like ATPase, C-terminal domain"/>
    <property type="match status" value="1"/>
</dbReference>
<comment type="catalytic activity">
    <reaction evidence="1">
        <text>ATP + protein L-histidine = ADP + protein N-phospho-L-histidine.</text>
        <dbReference type="EC" id="2.7.13.3"/>
    </reaction>
</comment>
<dbReference type="InterPro" id="IPR036890">
    <property type="entry name" value="HATPase_C_sf"/>
</dbReference>
<dbReference type="InterPro" id="IPR004358">
    <property type="entry name" value="Sig_transdc_His_kin-like_C"/>
</dbReference>
<feature type="transmembrane region" description="Helical" evidence="6">
    <location>
        <begin position="172"/>
        <end position="190"/>
    </location>
</feature>
<keyword evidence="6" id="KW-0472">Membrane</keyword>
<keyword evidence="6" id="KW-0812">Transmembrane</keyword>
<comment type="caution">
    <text evidence="9">The sequence shown here is derived from an EMBL/GenBank/DDBJ whole genome shotgun (WGS) entry which is preliminary data.</text>
</comment>
<evidence type="ECO:0000313" key="9">
    <source>
        <dbReference type="EMBL" id="MBQ0936125.1"/>
    </source>
</evidence>
<feature type="transmembrane region" description="Helical" evidence="6">
    <location>
        <begin position="122"/>
        <end position="142"/>
    </location>
</feature>
<keyword evidence="10" id="KW-1185">Reference proteome</keyword>
<feature type="transmembrane region" description="Helical" evidence="6">
    <location>
        <begin position="36"/>
        <end position="53"/>
    </location>
</feature>
<dbReference type="Pfam" id="PF02518">
    <property type="entry name" value="HATPase_c"/>
    <property type="match status" value="1"/>
</dbReference>
<dbReference type="InterPro" id="IPR005467">
    <property type="entry name" value="His_kinase_dom"/>
</dbReference>
<dbReference type="InterPro" id="IPR011006">
    <property type="entry name" value="CheY-like_superfamily"/>
</dbReference>
<evidence type="ECO:0000256" key="6">
    <source>
        <dbReference type="SAM" id="Phobius"/>
    </source>
</evidence>
<evidence type="ECO:0000256" key="2">
    <source>
        <dbReference type="ARBA" id="ARBA00012438"/>
    </source>
</evidence>
<evidence type="ECO:0000259" key="8">
    <source>
        <dbReference type="PROSITE" id="PS50110"/>
    </source>
</evidence>
<dbReference type="PROSITE" id="PS50109">
    <property type="entry name" value="HIS_KIN"/>
    <property type="match status" value="1"/>
</dbReference>
<dbReference type="CDD" id="cd00082">
    <property type="entry name" value="HisKA"/>
    <property type="match status" value="1"/>
</dbReference>
<dbReference type="SMART" id="SM00388">
    <property type="entry name" value="HisKA"/>
    <property type="match status" value="1"/>
</dbReference>
<sequence>MSKNTPPLYDTPPDTQAVEQQIRIAQAAMVFARSRNTTLAGLPIAAMLCWMLWDLAPTPILMAWFAGKCVSSSARLWVSWRFKHDDPARGPFWVRRFEWALFADGAMFGLLGSALQPANDPVLGATLVTTVVAIGGIALVVMAMSFRTLVAMALPLMVPSIAYQLALGTPVGLYTGIGLTVFLVIVVVEGKRAAEHTRSMLRLRFQMDELARQRQQALDLAHRNSAVKDRFLATMSHELRTPLHGMLGLARLIEADHQPAANPEQVGHLQMLQRTCEHLLGVINDVLDYSKIDGGHMQLAQRQFDLRALLESVMAVSTVQADDKGLRLNLICEPAGEHWVLGDPTRLRQILINLVGNAVKFTEQGGVSLRSRHQADGSTVIEVQDTGEGIPADQLEAVFSPFHQVDDTDRRRHGGTGLGLTISREIARAMKGELVCQSEPGQGTTFRLTVHLPPSAPLVQQDAHSNPSVPLDDLKVLLVEDNLVNALVAGAILKTLGIQHDQAEDGSQAVTRYAAARYDLILMDCQMPGMDGFEATRQIRALEQITGQTHVPIVALTANALEGDRERALDAGMDDYLAKPFTDGDLAKVIRRNVQR</sequence>
<evidence type="ECO:0000256" key="4">
    <source>
        <dbReference type="ARBA" id="ARBA00023012"/>
    </source>
</evidence>
<feature type="domain" description="Histidine kinase" evidence="7">
    <location>
        <begin position="234"/>
        <end position="454"/>
    </location>
</feature>
<proteinExistence type="predicted"/>
<feature type="domain" description="Response regulatory" evidence="8">
    <location>
        <begin position="475"/>
        <end position="594"/>
    </location>
</feature>
<accession>A0ABS5DY99</accession>
<keyword evidence="3 5" id="KW-0597">Phosphoprotein</keyword>
<dbReference type="EC" id="2.7.13.3" evidence="2"/>
<dbReference type="SMART" id="SM00387">
    <property type="entry name" value="HATPase_c"/>
    <property type="match status" value="1"/>
</dbReference>
<organism evidence="9 10">
    <name type="scientific">Ideonella paludis</name>
    <dbReference type="NCBI Taxonomy" id="1233411"/>
    <lineage>
        <taxon>Bacteria</taxon>
        <taxon>Pseudomonadati</taxon>
        <taxon>Pseudomonadota</taxon>
        <taxon>Betaproteobacteria</taxon>
        <taxon>Burkholderiales</taxon>
        <taxon>Sphaerotilaceae</taxon>
        <taxon>Ideonella</taxon>
    </lineage>
</organism>
<dbReference type="InterPro" id="IPR003661">
    <property type="entry name" value="HisK_dim/P_dom"/>
</dbReference>
<keyword evidence="4" id="KW-0902">Two-component regulatory system</keyword>
<dbReference type="Gene3D" id="1.10.287.130">
    <property type="match status" value="1"/>
</dbReference>